<feature type="domain" description="Galactose-1-phosphate uridyl transferase N-terminal" evidence="5">
    <location>
        <begin position="6"/>
        <end position="151"/>
    </location>
</feature>
<keyword evidence="3" id="KW-0119">Carbohydrate metabolism</keyword>
<dbReference type="OMA" id="NELSSKX"/>
<dbReference type="InterPro" id="IPR005849">
    <property type="entry name" value="GalP_Utransf_N"/>
</dbReference>
<dbReference type="GO" id="GO:0005794">
    <property type="term" value="C:Golgi apparatus"/>
    <property type="evidence" value="ECO:0007669"/>
    <property type="project" value="Ensembl"/>
</dbReference>
<dbReference type="PANTHER" id="PTHR11943">
    <property type="entry name" value="GALACTOSE-1-PHOSPHATE URIDYLYLTRANSFERASE"/>
    <property type="match status" value="1"/>
</dbReference>
<reference evidence="6" key="2">
    <citation type="submission" date="2025-09" db="UniProtKB">
        <authorList>
            <consortium name="Ensembl"/>
        </authorList>
    </citation>
    <scope>IDENTIFICATION</scope>
</reference>
<evidence type="ECO:0000256" key="3">
    <source>
        <dbReference type="ARBA" id="ARBA00023277"/>
    </source>
</evidence>
<name>A0A8C6YBZ0_NAJNA</name>
<dbReference type="PANTHER" id="PTHR11943:SF1">
    <property type="entry name" value="GALACTOSE-1-PHOSPHATE URIDYLYLTRANSFERASE"/>
    <property type="match status" value="1"/>
</dbReference>
<keyword evidence="1" id="KW-0808">Transferase</keyword>
<dbReference type="GO" id="GO:0033499">
    <property type="term" value="P:galactose catabolic process via UDP-galactose, Leloir pathway"/>
    <property type="evidence" value="ECO:0007669"/>
    <property type="project" value="TreeGrafter"/>
</dbReference>
<dbReference type="Proteomes" id="UP000694559">
    <property type="component" value="Unplaced"/>
</dbReference>
<evidence type="ECO:0000256" key="1">
    <source>
        <dbReference type="ARBA" id="ARBA00022679"/>
    </source>
</evidence>
<proteinExistence type="predicted"/>
<dbReference type="Pfam" id="PF01087">
    <property type="entry name" value="GalP_UDP_transf"/>
    <property type="match status" value="1"/>
</dbReference>
<feature type="region of interest" description="Disordered" evidence="4">
    <location>
        <begin position="29"/>
        <end position="63"/>
    </location>
</feature>
<keyword evidence="2" id="KW-0548">Nucleotidyltransferase</keyword>
<evidence type="ECO:0000256" key="4">
    <source>
        <dbReference type="SAM" id="MobiDB-lite"/>
    </source>
</evidence>
<evidence type="ECO:0000313" key="7">
    <source>
        <dbReference type="Proteomes" id="UP000694559"/>
    </source>
</evidence>
<dbReference type="InterPro" id="IPR001937">
    <property type="entry name" value="GalP_UDPtransf1"/>
</dbReference>
<protein>
    <submittedName>
        <fullName evidence="6">Galactose-1-phosphate uridylyltransferase</fullName>
    </submittedName>
</protein>
<dbReference type="SUPFAM" id="SSF54197">
    <property type="entry name" value="HIT-like"/>
    <property type="match status" value="1"/>
</dbReference>
<dbReference type="GO" id="GO:0008108">
    <property type="term" value="F:UDP-glucose:hexose-1-phosphate uridylyltransferase activity"/>
    <property type="evidence" value="ECO:0007669"/>
    <property type="project" value="Ensembl"/>
</dbReference>
<dbReference type="GeneTree" id="ENSGT00390000016188"/>
<dbReference type="InterPro" id="IPR036265">
    <property type="entry name" value="HIT-like_sf"/>
</dbReference>
<dbReference type="OrthoDB" id="418412at2759"/>
<evidence type="ECO:0000256" key="2">
    <source>
        <dbReference type="ARBA" id="ARBA00022695"/>
    </source>
</evidence>
<dbReference type="Ensembl" id="ENSNNAT00000026915.1">
    <property type="protein sequence ID" value="ENSNNAP00000025677.1"/>
    <property type="gene ID" value="ENSNNAG00000016746.1"/>
</dbReference>
<dbReference type="GO" id="GO:0006011">
    <property type="term" value="P:UDP-alpha-D-glucose metabolic process"/>
    <property type="evidence" value="ECO:0007669"/>
    <property type="project" value="Ensembl"/>
</dbReference>
<evidence type="ECO:0000313" key="6">
    <source>
        <dbReference type="Ensembl" id="ENSNNAP00000025677.1"/>
    </source>
</evidence>
<dbReference type="Gene3D" id="3.30.428.10">
    <property type="entry name" value="HIT-like"/>
    <property type="match status" value="1"/>
</dbReference>
<accession>A0A8C6YBZ0</accession>
<dbReference type="AlphaFoldDB" id="A0A8C6YBZ0"/>
<dbReference type="NCBIfam" id="TIGR00209">
    <property type="entry name" value="galT_1"/>
    <property type="match status" value="1"/>
</dbReference>
<gene>
    <name evidence="6" type="primary">GALT</name>
</gene>
<dbReference type="GO" id="GO:0008270">
    <property type="term" value="F:zinc ion binding"/>
    <property type="evidence" value="ECO:0007669"/>
    <property type="project" value="Ensembl"/>
</dbReference>
<keyword evidence="7" id="KW-1185">Reference proteome</keyword>
<reference evidence="6" key="1">
    <citation type="submission" date="2025-08" db="UniProtKB">
        <authorList>
            <consortium name="Ensembl"/>
        </authorList>
    </citation>
    <scope>IDENTIFICATION</scope>
</reference>
<sequence length="163" mass="18457">MSSPEHQHLRYNPLREDWVLVSAHRMRRPWQGQLEKPPEEDTPRHDPANPLCPGATRANGKVGSLENRGYESTFVFDNDFPALQPDAPEPEPDEHPLLRSASARGVCKVMCFHPWTDLTLPLMSLAEIRRVIDKWAEIAVELGASYTWVQVSISSRNPLPCPV</sequence>
<evidence type="ECO:0000259" key="5">
    <source>
        <dbReference type="Pfam" id="PF01087"/>
    </source>
</evidence>
<feature type="compositionally biased region" description="Basic and acidic residues" evidence="4">
    <location>
        <begin position="36"/>
        <end position="47"/>
    </location>
</feature>
<organism evidence="6 7">
    <name type="scientific">Naja naja</name>
    <name type="common">Indian cobra</name>
    <dbReference type="NCBI Taxonomy" id="35670"/>
    <lineage>
        <taxon>Eukaryota</taxon>
        <taxon>Metazoa</taxon>
        <taxon>Chordata</taxon>
        <taxon>Craniata</taxon>
        <taxon>Vertebrata</taxon>
        <taxon>Euteleostomi</taxon>
        <taxon>Lepidosauria</taxon>
        <taxon>Squamata</taxon>
        <taxon>Bifurcata</taxon>
        <taxon>Unidentata</taxon>
        <taxon>Episquamata</taxon>
        <taxon>Toxicofera</taxon>
        <taxon>Serpentes</taxon>
        <taxon>Colubroidea</taxon>
        <taxon>Elapidae</taxon>
        <taxon>Elapinae</taxon>
        <taxon>Naja</taxon>
    </lineage>
</organism>